<dbReference type="PANTHER" id="PTHR12832">
    <property type="entry name" value="TESTIS-SPECIFIC PROTEIN PBS13 T-COMPLEX 11"/>
    <property type="match status" value="1"/>
</dbReference>
<accession>A0A9W9QPN5</accession>
<organism evidence="3 4">
    <name type="scientific">Penicillium brevicompactum</name>
    <dbReference type="NCBI Taxonomy" id="5074"/>
    <lineage>
        <taxon>Eukaryota</taxon>
        <taxon>Fungi</taxon>
        <taxon>Dikarya</taxon>
        <taxon>Ascomycota</taxon>
        <taxon>Pezizomycotina</taxon>
        <taxon>Eurotiomycetes</taxon>
        <taxon>Eurotiomycetidae</taxon>
        <taxon>Eurotiales</taxon>
        <taxon>Aspergillaceae</taxon>
        <taxon>Penicillium</taxon>
    </lineage>
</organism>
<evidence type="ECO:0000313" key="3">
    <source>
        <dbReference type="EMBL" id="KAJ5342002.1"/>
    </source>
</evidence>
<comment type="caution">
    <text evidence="3">The sequence shown here is derived from an EMBL/GenBank/DDBJ whole genome shotgun (WGS) entry which is preliminary data.</text>
</comment>
<reference evidence="3" key="1">
    <citation type="submission" date="2022-12" db="EMBL/GenBank/DDBJ databases">
        <authorList>
            <person name="Petersen C."/>
        </authorList>
    </citation>
    <scope>NUCLEOTIDE SEQUENCE</scope>
    <source>
        <strain evidence="3">IBT 35675</strain>
    </source>
</reference>
<dbReference type="InterPro" id="IPR008862">
    <property type="entry name" value="Tcp11"/>
</dbReference>
<name>A0A9W9QPN5_PENBR</name>
<dbReference type="EMBL" id="JAPZBR010000008">
    <property type="protein sequence ID" value="KAJ5342002.1"/>
    <property type="molecule type" value="Genomic_DNA"/>
</dbReference>
<feature type="compositionally biased region" description="Basic and acidic residues" evidence="2">
    <location>
        <begin position="27"/>
        <end position="46"/>
    </location>
</feature>
<dbReference type="GO" id="GO:0010737">
    <property type="term" value="P:protein kinase A signaling"/>
    <property type="evidence" value="ECO:0007669"/>
    <property type="project" value="TreeGrafter"/>
</dbReference>
<feature type="region of interest" description="Disordered" evidence="2">
    <location>
        <begin position="1"/>
        <end position="86"/>
    </location>
</feature>
<proteinExistence type="inferred from homology"/>
<comment type="similarity">
    <text evidence="1">Belongs to the TCP11 family.</text>
</comment>
<evidence type="ECO:0000256" key="2">
    <source>
        <dbReference type="SAM" id="MobiDB-lite"/>
    </source>
</evidence>
<dbReference type="AlphaFoldDB" id="A0A9W9QPN5"/>
<sequence length="627" mass="71332">MDLQGKEARKEEGAEGPLEAYGAGGGRSKEYHKNEGRDSHNHDDRNSINPLRRRRPPFSYPHGPQRSPTATVTRPREPSPSPEAIGIPQALGLCSRDQRLLRKARRFPPVTKKTLSELDLPCIMGNINLRMDANFDRDLHFKPDLDGEKGKRKRKEAADYWDSLASEIAIYSFRALCADTDIEDVASSDGTRRTFDPRLPALFETLQDVIKTLVPERDHPTVMQNLEVPLLMQQIRKGVFDMLTLATWLAALLKTHCAPMRDEWADCMVEQIRKGSQSQDPKEIVNGLQTLFAILEAMKLDVANHQIRAFRVLLIEDTVPFLQEYFKGKMNRGSFQVEPAREWYLSVRSQTRQEDANDQKAPVEIDDTLKPLEALFRGISEQLLQFSSPADFPETFLFDSERLWQLRSTVQNLINLDIAWYIFESYVNKHKRYLSAPTETYSTFRSRIWSLMEDGMDLENRIVGNPDLNDDNPDYRGGKRWTQNMRCIALEIARFACAALQLDAVVADDVIAPIEEALEWHLTHESNLFAYFQEGMREKIMSATLTAAKRYLPLSPLAICESQRVSPSAVSAGAGSASAQPVTPQQLDIERIGMRLAHMGVLHWRVWAPLLYLRDEIATAELEPALI</sequence>
<evidence type="ECO:0000313" key="4">
    <source>
        <dbReference type="Proteomes" id="UP001148299"/>
    </source>
</evidence>
<evidence type="ECO:0000256" key="1">
    <source>
        <dbReference type="ARBA" id="ARBA00010954"/>
    </source>
</evidence>
<dbReference type="Pfam" id="PF05794">
    <property type="entry name" value="Tcp11"/>
    <property type="match status" value="1"/>
</dbReference>
<dbReference type="PANTHER" id="PTHR12832:SF11">
    <property type="entry name" value="LD23868P"/>
    <property type="match status" value="1"/>
</dbReference>
<gene>
    <name evidence="3" type="ORF">N7541_011126</name>
</gene>
<feature type="compositionally biased region" description="Basic and acidic residues" evidence="2">
    <location>
        <begin position="1"/>
        <end position="13"/>
    </location>
</feature>
<keyword evidence="4" id="KW-1185">Reference proteome</keyword>
<dbReference type="Proteomes" id="UP001148299">
    <property type="component" value="Unassembled WGS sequence"/>
</dbReference>
<reference evidence="3" key="2">
    <citation type="journal article" date="2023" name="IMA Fungus">
        <title>Comparative genomic study of the Penicillium genus elucidates a diverse pangenome and 15 lateral gene transfer events.</title>
        <authorList>
            <person name="Petersen C."/>
            <person name="Sorensen T."/>
            <person name="Nielsen M.R."/>
            <person name="Sondergaard T.E."/>
            <person name="Sorensen J.L."/>
            <person name="Fitzpatrick D.A."/>
            <person name="Frisvad J.C."/>
            <person name="Nielsen K.L."/>
        </authorList>
    </citation>
    <scope>NUCLEOTIDE SEQUENCE</scope>
    <source>
        <strain evidence="3">IBT 35675</strain>
    </source>
</reference>
<protein>
    <submittedName>
        <fullName evidence="3">T-complex 11</fullName>
    </submittedName>
</protein>